<dbReference type="Pfam" id="PF03136">
    <property type="entry name" value="Pup_ligase"/>
    <property type="match status" value="1"/>
</dbReference>
<dbReference type="Proteomes" id="UP000178690">
    <property type="component" value="Unassembled WGS sequence"/>
</dbReference>
<dbReference type="InterPro" id="IPR004347">
    <property type="entry name" value="Pup_ligase/deamidase"/>
</dbReference>
<reference evidence="1 2" key="1">
    <citation type="journal article" date="2016" name="Nat. Commun.">
        <title>Thousands of microbial genomes shed light on interconnected biogeochemical processes in an aquifer system.</title>
        <authorList>
            <person name="Anantharaman K."/>
            <person name="Brown C.T."/>
            <person name="Hug L.A."/>
            <person name="Sharon I."/>
            <person name="Castelle C.J."/>
            <person name="Probst A.J."/>
            <person name="Thomas B.C."/>
            <person name="Singh A."/>
            <person name="Wilkins M.J."/>
            <person name="Karaoz U."/>
            <person name="Brodie E.L."/>
            <person name="Williams K.H."/>
            <person name="Hubbard S.S."/>
            <person name="Banfield J.F."/>
        </authorList>
    </citation>
    <scope>NUCLEOTIDE SEQUENCE [LARGE SCALE GENOMIC DNA]</scope>
    <source>
        <strain evidence="2">RIFCSPHIGHO2_01_FULL_58_15</strain>
    </source>
</reference>
<dbReference type="PANTHER" id="PTHR42307">
    <property type="entry name" value="PUP DEAMIDASE/DEPUPYLASE"/>
    <property type="match status" value="1"/>
</dbReference>
<sequence length="576" mass="65451">MILEKERGVLMALTKVFGTETEYGISLPNSDRLSANAMELVQLARETLAVPSMENPQNRERLDLLLKHEGSRSRSQIDSFLDRLRLRGRRRRNQRQGEEQEELFRIVGLSGSMLPNGARFYVDMGHPEYSTPECTSARELVAWYRAGDLLVDAGRRALEEKMQVTVEVHKDNSDRAGHSYAAHENYCVDPGTFEELITPSPKSRILETFFVTRQIVVGAGKVGCEEEHDNRRSSLRWLDDEEYGDHPAHCPYPYQLSQRADFINARLGEDTTYRRGIINTRDRPYADATRFRRLHVIVGDANICDVAFWLKIGLTAMVLKMLEDDFPASVGSPLCTPLHDGVAAIRAISHDPTLTVPVSLQDGRHVTALDIQREFHALLARYFADAAVPTKEERDLLDEFSRVLDFLGDLPNHRDDLVGTLDWATKQVLLEELCERGFSWDDPRMRVRDARYHDVNPAVGLRQWLDDNGYLRRLASDEEIARALVTPPESTRAYLRGRCIAEFSSALRGAQWEYLFFDAGDAQEHSSDTEEVIALSDPLRGNADEVREALDTAKNPVQLLRFLKEAGITVRQGSRW</sequence>
<gene>
    <name evidence="1" type="ORF">A2682_02660</name>
</gene>
<dbReference type="GO" id="GO:0010498">
    <property type="term" value="P:proteasomal protein catabolic process"/>
    <property type="evidence" value="ECO:0007669"/>
    <property type="project" value="InterPro"/>
</dbReference>
<accession>A0A1G2PM22</accession>
<dbReference type="EMBL" id="MHST01000018">
    <property type="protein sequence ID" value="OHA48662.1"/>
    <property type="molecule type" value="Genomic_DNA"/>
</dbReference>
<organism evidence="1 2">
    <name type="scientific">Terrybacteria sp. (strain RIFCSPHIGHO2_01_FULL_58_15)</name>
    <dbReference type="NCBI Taxonomy" id="1802363"/>
    <lineage>
        <taxon>Bacteria</taxon>
        <taxon>Candidatus Terryibacteriota</taxon>
    </lineage>
</organism>
<evidence type="ECO:0000313" key="1">
    <source>
        <dbReference type="EMBL" id="OHA48662.1"/>
    </source>
</evidence>
<dbReference type="STRING" id="1802363.A2682_02660"/>
<dbReference type="GO" id="GO:0016811">
    <property type="term" value="F:hydrolase activity, acting on carbon-nitrogen (but not peptide) bonds, in linear amides"/>
    <property type="evidence" value="ECO:0007669"/>
    <property type="project" value="TreeGrafter"/>
</dbReference>
<protein>
    <recommendedName>
        <fullName evidence="3">Proteasome accessory factor PafA2</fullName>
    </recommendedName>
</protein>
<name>A0A1G2PM22_TERXR</name>
<dbReference type="GO" id="GO:0005524">
    <property type="term" value="F:ATP binding"/>
    <property type="evidence" value="ECO:0007669"/>
    <property type="project" value="TreeGrafter"/>
</dbReference>
<evidence type="ECO:0000313" key="2">
    <source>
        <dbReference type="Proteomes" id="UP000178690"/>
    </source>
</evidence>
<dbReference type="AlphaFoldDB" id="A0A1G2PM22"/>
<dbReference type="GO" id="GO:0019941">
    <property type="term" value="P:modification-dependent protein catabolic process"/>
    <property type="evidence" value="ECO:0007669"/>
    <property type="project" value="InterPro"/>
</dbReference>
<evidence type="ECO:0008006" key="3">
    <source>
        <dbReference type="Google" id="ProtNLM"/>
    </source>
</evidence>
<dbReference type="GO" id="GO:0070490">
    <property type="term" value="P:protein pupylation"/>
    <property type="evidence" value="ECO:0007669"/>
    <property type="project" value="TreeGrafter"/>
</dbReference>
<dbReference type="GO" id="GO:0008233">
    <property type="term" value="F:peptidase activity"/>
    <property type="evidence" value="ECO:0007669"/>
    <property type="project" value="TreeGrafter"/>
</dbReference>
<dbReference type="PANTHER" id="PTHR42307:SF2">
    <property type="entry name" value="PUP DEAMIDASE_DEPUPYLASE"/>
    <property type="match status" value="1"/>
</dbReference>
<proteinExistence type="predicted"/>
<comment type="caution">
    <text evidence="1">The sequence shown here is derived from an EMBL/GenBank/DDBJ whole genome shotgun (WGS) entry which is preliminary data.</text>
</comment>